<organism evidence="2 3">
    <name type="scientific">Marmota monax</name>
    <name type="common">Woodchuck</name>
    <dbReference type="NCBI Taxonomy" id="9995"/>
    <lineage>
        <taxon>Eukaryota</taxon>
        <taxon>Metazoa</taxon>
        <taxon>Chordata</taxon>
        <taxon>Craniata</taxon>
        <taxon>Vertebrata</taxon>
        <taxon>Euteleostomi</taxon>
        <taxon>Mammalia</taxon>
        <taxon>Eutheria</taxon>
        <taxon>Euarchontoglires</taxon>
        <taxon>Glires</taxon>
        <taxon>Rodentia</taxon>
        <taxon>Sciuromorpha</taxon>
        <taxon>Sciuridae</taxon>
        <taxon>Xerinae</taxon>
        <taxon>Marmotini</taxon>
        <taxon>Marmota</taxon>
    </lineage>
</organism>
<sequence length="188" mass="19275">TCAPFAGDGCVIIVSLAPAPSPISTQIPGTPPCKGAGEPSFSVPFSPGGVAEEPQNLLLRVPSTASRPTRAEQGARNTLDPALGVCAVAPPYSFPEAPPLGGQWRGAARRAVAKAISPPQRLEEHRMSSSLQENVAQAVEADDTPTPTLTPNPNPDSASASENGKKEGAVVLPPGPDATREGRRCRTG</sequence>
<keyword evidence="3" id="KW-1185">Reference proteome</keyword>
<evidence type="ECO:0000313" key="2">
    <source>
        <dbReference type="EMBL" id="VTJ89916.1"/>
    </source>
</evidence>
<evidence type="ECO:0000313" key="3">
    <source>
        <dbReference type="Proteomes" id="UP000335636"/>
    </source>
</evidence>
<feature type="region of interest" description="Disordered" evidence="1">
    <location>
        <begin position="111"/>
        <end position="188"/>
    </location>
</feature>
<comment type="caution">
    <text evidence="2">The sequence shown here is derived from an EMBL/GenBank/DDBJ whole genome shotgun (WGS) entry which is preliminary data.</text>
</comment>
<gene>
    <name evidence="2" type="ORF">MONAX_5E030329</name>
</gene>
<evidence type="ECO:0000256" key="1">
    <source>
        <dbReference type="SAM" id="MobiDB-lite"/>
    </source>
</evidence>
<reference evidence="2" key="1">
    <citation type="submission" date="2019-04" db="EMBL/GenBank/DDBJ databases">
        <authorList>
            <person name="Alioto T."/>
            <person name="Alioto T."/>
        </authorList>
    </citation>
    <scope>NUCLEOTIDE SEQUENCE [LARGE SCALE GENOMIC DNA]</scope>
</reference>
<protein>
    <submittedName>
        <fullName evidence="2">Uncharacterized protein</fullName>
    </submittedName>
</protein>
<dbReference type="Proteomes" id="UP000335636">
    <property type="component" value="Unassembled WGS sequence"/>
</dbReference>
<feature type="region of interest" description="Disordered" evidence="1">
    <location>
        <begin position="27"/>
        <end position="49"/>
    </location>
</feature>
<dbReference type="EMBL" id="CABDUW010003927">
    <property type="protein sequence ID" value="VTJ89916.1"/>
    <property type="molecule type" value="Genomic_DNA"/>
</dbReference>
<dbReference type="AlphaFoldDB" id="A0A5E4D7D4"/>
<proteinExistence type="predicted"/>
<name>A0A5E4D7D4_MARMO</name>
<feature type="non-terminal residue" evidence="2">
    <location>
        <position position="1"/>
    </location>
</feature>
<accession>A0A5E4D7D4</accession>
<feature type="compositionally biased region" description="Basic and acidic residues" evidence="1">
    <location>
        <begin position="178"/>
        <end position="188"/>
    </location>
</feature>